<organism evidence="11 12">
    <name type="scientific">Lasiodiplodia theobromae</name>
    <dbReference type="NCBI Taxonomy" id="45133"/>
    <lineage>
        <taxon>Eukaryota</taxon>
        <taxon>Fungi</taxon>
        <taxon>Dikarya</taxon>
        <taxon>Ascomycota</taxon>
        <taxon>Pezizomycotina</taxon>
        <taxon>Dothideomycetes</taxon>
        <taxon>Dothideomycetes incertae sedis</taxon>
        <taxon>Botryosphaeriales</taxon>
        <taxon>Botryosphaeriaceae</taxon>
        <taxon>Lasiodiplodia</taxon>
    </lineage>
</organism>
<dbReference type="AlphaFoldDB" id="A0A5N5D4J4"/>
<evidence type="ECO:0000313" key="11">
    <source>
        <dbReference type="EMBL" id="KAB2572653.1"/>
    </source>
</evidence>
<dbReference type="InterPro" id="IPR002642">
    <property type="entry name" value="LysoPLipase_cat_dom"/>
</dbReference>
<evidence type="ECO:0000256" key="8">
    <source>
        <dbReference type="PROSITE-ProRule" id="PRU00555"/>
    </source>
</evidence>
<keyword evidence="7" id="KW-0325">Glycoprotein</keyword>
<evidence type="ECO:0000256" key="1">
    <source>
        <dbReference type="ARBA" id="ARBA00008780"/>
    </source>
</evidence>
<dbReference type="SMART" id="SM00022">
    <property type="entry name" value="PLAc"/>
    <property type="match status" value="1"/>
</dbReference>
<dbReference type="Gene3D" id="3.40.1090.10">
    <property type="entry name" value="Cytosolic phospholipase A2 catalytic domain"/>
    <property type="match status" value="1"/>
</dbReference>
<feature type="signal peptide" evidence="9">
    <location>
        <begin position="1"/>
        <end position="22"/>
    </location>
</feature>
<dbReference type="PANTHER" id="PTHR10728:SF33">
    <property type="entry name" value="LYSOPHOSPHOLIPASE 1-RELATED"/>
    <property type="match status" value="1"/>
</dbReference>
<comment type="caution">
    <text evidence="11">The sequence shown here is derived from an EMBL/GenBank/DDBJ whole genome shotgun (WGS) entry which is preliminary data.</text>
</comment>
<evidence type="ECO:0000259" key="10">
    <source>
        <dbReference type="PROSITE" id="PS51210"/>
    </source>
</evidence>
<dbReference type="SUPFAM" id="SSF52151">
    <property type="entry name" value="FabD/lysophospholipase-like"/>
    <property type="match status" value="1"/>
</dbReference>
<name>A0A5N5D4J4_9PEZI</name>
<dbReference type="GO" id="GO:0004622">
    <property type="term" value="F:phosphatidylcholine lysophospholipase activity"/>
    <property type="evidence" value="ECO:0007669"/>
    <property type="project" value="UniProtKB-EC"/>
</dbReference>
<dbReference type="InterPro" id="IPR016035">
    <property type="entry name" value="Acyl_Trfase/lysoPLipase"/>
</dbReference>
<dbReference type="GO" id="GO:0046475">
    <property type="term" value="P:glycerophospholipid catabolic process"/>
    <property type="evidence" value="ECO:0007669"/>
    <property type="project" value="TreeGrafter"/>
</dbReference>
<evidence type="ECO:0000256" key="6">
    <source>
        <dbReference type="ARBA" id="ARBA00023098"/>
    </source>
</evidence>
<feature type="chain" id="PRO_5025097207" description="Lysophospholipase" evidence="9">
    <location>
        <begin position="23"/>
        <end position="552"/>
    </location>
</feature>
<feature type="domain" description="PLA2c" evidence="10">
    <location>
        <begin position="33"/>
        <end position="552"/>
    </location>
</feature>
<keyword evidence="12" id="KW-1185">Reference proteome</keyword>
<evidence type="ECO:0000256" key="7">
    <source>
        <dbReference type="ARBA" id="ARBA00023180"/>
    </source>
</evidence>
<protein>
    <recommendedName>
        <fullName evidence="2 9">Lysophospholipase</fullName>
        <ecNumber evidence="2 9">3.1.1.5</ecNumber>
    </recommendedName>
</protein>
<keyword evidence="6 8" id="KW-0443">Lipid metabolism</keyword>
<dbReference type="PROSITE" id="PS51210">
    <property type="entry name" value="PLA2C"/>
    <property type="match status" value="1"/>
</dbReference>
<dbReference type="Pfam" id="PF01735">
    <property type="entry name" value="PLA2_B"/>
    <property type="match status" value="1"/>
</dbReference>
<proteinExistence type="inferred from homology"/>
<reference evidence="11 12" key="1">
    <citation type="journal article" date="2019" name="Sci. Rep.">
        <title>A multi-omics analysis of the grapevine pathogen Lasiodiplodia theobromae reveals that temperature affects the expression of virulence- and pathogenicity-related genes.</title>
        <authorList>
            <person name="Felix C."/>
            <person name="Meneses R."/>
            <person name="Goncalves M.F.M."/>
            <person name="Tilleman L."/>
            <person name="Duarte A.S."/>
            <person name="Jorrin-Novo J.V."/>
            <person name="Van de Peer Y."/>
            <person name="Deforce D."/>
            <person name="Van Nieuwerburgh F."/>
            <person name="Esteves A.C."/>
            <person name="Alves A."/>
        </authorList>
    </citation>
    <scope>NUCLEOTIDE SEQUENCE [LARGE SCALE GENOMIC DNA]</scope>
    <source>
        <strain evidence="11 12">LA-SOL3</strain>
    </source>
</reference>
<evidence type="ECO:0000256" key="4">
    <source>
        <dbReference type="ARBA" id="ARBA00022801"/>
    </source>
</evidence>
<comment type="similarity">
    <text evidence="1 9">Belongs to the lysophospholipase family.</text>
</comment>
<evidence type="ECO:0000256" key="9">
    <source>
        <dbReference type="RuleBase" id="RU362103"/>
    </source>
</evidence>
<evidence type="ECO:0000256" key="2">
    <source>
        <dbReference type="ARBA" id="ARBA00013274"/>
    </source>
</evidence>
<evidence type="ECO:0000256" key="5">
    <source>
        <dbReference type="ARBA" id="ARBA00022963"/>
    </source>
</evidence>
<evidence type="ECO:0000256" key="3">
    <source>
        <dbReference type="ARBA" id="ARBA00022729"/>
    </source>
</evidence>
<evidence type="ECO:0000313" key="12">
    <source>
        <dbReference type="Proteomes" id="UP000325902"/>
    </source>
</evidence>
<dbReference type="GO" id="GO:0005783">
    <property type="term" value="C:endoplasmic reticulum"/>
    <property type="evidence" value="ECO:0007669"/>
    <property type="project" value="TreeGrafter"/>
</dbReference>
<sequence length="552" mass="57715">MAPTTMTNLGALSLVLSATALAATSPYGPVSAACPASTALTRPASSGVNTDEASYLSARKPAAQAALASWLAKTNSAYASADTASLPSIGLTVSGGGYRSMLTGAGLIQGLDARDSNATTAGLYQALSYQAGLSGGSWLLAALAGNDWPRVSALRDDLWISGLQQTLFVADVANGGAIDVVGDLAAKTAAGFDVGLTDAWGRLLGYQMLYGEDGGVGKTLSGIADAEAFKGAEVPFPIITALGVKTWEGDCDPEADATQYEFTPYEFGSWDAGVAAFVEARYLGSELVDGVPSGGSNTSCVTGFDNLGFVFGTSSSLFNAVCLPVNINQTQLGEHLAGFVSDLHELVTDDLFALYPNPFYQSNASSSLVAAQENLHLVDGGTSNQNNPIWPLLHRGKDLLDVLIVNDNSADTDDNWPNGTEIRNTWTQARAQLGAASRMPDIPEPDVFVAEGLYKRPVFFGCGVGNETTAEEDLLTILWVPNNNFTFASNVDTSKLQYSEAETRGMIANGQQVATQGGDARWPACLACGIMVKSGETLPDECDACLAEYCYN</sequence>
<keyword evidence="5 8" id="KW-0442">Lipid degradation</keyword>
<accession>A0A5N5D4J4</accession>
<comment type="catalytic activity">
    <reaction evidence="9">
        <text>a 1-acyl-sn-glycero-3-phosphocholine + H2O = sn-glycerol 3-phosphocholine + a fatty acid + H(+)</text>
        <dbReference type="Rhea" id="RHEA:15177"/>
        <dbReference type="ChEBI" id="CHEBI:15377"/>
        <dbReference type="ChEBI" id="CHEBI:15378"/>
        <dbReference type="ChEBI" id="CHEBI:16870"/>
        <dbReference type="ChEBI" id="CHEBI:28868"/>
        <dbReference type="ChEBI" id="CHEBI:58168"/>
        <dbReference type="EC" id="3.1.1.5"/>
    </reaction>
</comment>
<keyword evidence="3 9" id="KW-0732">Signal</keyword>
<dbReference type="Proteomes" id="UP000325902">
    <property type="component" value="Unassembled WGS sequence"/>
</dbReference>
<gene>
    <name evidence="11" type="primary">PLB1</name>
    <name evidence="11" type="ORF">DBV05_g8709</name>
</gene>
<dbReference type="GO" id="GO:0005829">
    <property type="term" value="C:cytosol"/>
    <property type="evidence" value="ECO:0007669"/>
    <property type="project" value="TreeGrafter"/>
</dbReference>
<keyword evidence="4 8" id="KW-0378">Hydrolase</keyword>
<dbReference type="GO" id="GO:0004623">
    <property type="term" value="F:phospholipase A2 activity"/>
    <property type="evidence" value="ECO:0007669"/>
    <property type="project" value="TreeGrafter"/>
</dbReference>
<dbReference type="EMBL" id="VCHE01000074">
    <property type="protein sequence ID" value="KAB2572653.1"/>
    <property type="molecule type" value="Genomic_DNA"/>
</dbReference>
<dbReference type="PANTHER" id="PTHR10728">
    <property type="entry name" value="CYTOSOLIC PHOSPHOLIPASE A2"/>
    <property type="match status" value="1"/>
</dbReference>
<dbReference type="OrthoDB" id="4084751at2759"/>
<dbReference type="EC" id="3.1.1.5" evidence="2 9"/>